<keyword evidence="9" id="KW-0158">Chromosome</keyword>
<evidence type="ECO:0000256" key="37">
    <source>
        <dbReference type="ARBA" id="ARBA00044145"/>
    </source>
</evidence>
<evidence type="ECO:0000256" key="27">
    <source>
        <dbReference type="ARBA" id="ARBA00022990"/>
    </source>
</evidence>
<evidence type="ECO:0000256" key="6">
    <source>
        <dbReference type="ARBA" id="ARBA00004286"/>
    </source>
</evidence>
<dbReference type="GO" id="GO:0005525">
    <property type="term" value="F:GTP binding"/>
    <property type="evidence" value="ECO:0007669"/>
    <property type="project" value="UniProtKB-KW"/>
</dbReference>
<keyword evidence="25" id="KW-0832">Ubl conjugation</keyword>
<evidence type="ECO:0000256" key="23">
    <source>
        <dbReference type="ARBA" id="ARBA00022840"/>
    </source>
</evidence>
<gene>
    <name evidence="47" type="primary">CGAS</name>
</gene>
<dbReference type="GO" id="GO:0046872">
    <property type="term" value="F:metal ion binding"/>
    <property type="evidence" value="ECO:0007669"/>
    <property type="project" value="UniProtKB-KW"/>
</dbReference>
<evidence type="ECO:0000256" key="20">
    <source>
        <dbReference type="ARBA" id="ARBA00022763"/>
    </source>
</evidence>
<keyword evidence="32" id="KW-0472">Membrane</keyword>
<dbReference type="InterPro" id="IPR024810">
    <property type="entry name" value="MAB21L/cGLR"/>
</dbReference>
<evidence type="ECO:0000259" key="44">
    <source>
        <dbReference type="Pfam" id="PF03281"/>
    </source>
</evidence>
<keyword evidence="24" id="KW-0460">Magnesium</keyword>
<keyword evidence="18" id="KW-0479">Metal-binding</keyword>
<dbReference type="SMART" id="SM01265">
    <property type="entry name" value="Mab-21"/>
    <property type="match status" value="1"/>
</dbReference>
<dbReference type="GO" id="GO:0005829">
    <property type="term" value="C:cytosol"/>
    <property type="evidence" value="ECO:0007669"/>
    <property type="project" value="UniProtKB-SubCell"/>
</dbReference>
<evidence type="ECO:0000256" key="9">
    <source>
        <dbReference type="ARBA" id="ARBA00022454"/>
    </source>
</evidence>
<keyword evidence="23" id="KW-0067">ATP-binding</keyword>
<keyword evidence="21" id="KW-0013">ADP-ribosylation</keyword>
<keyword evidence="31" id="KW-0342">GTP-binding</keyword>
<dbReference type="STRING" id="29073.ENSUMAP00000016745"/>
<evidence type="ECO:0000256" key="12">
    <source>
        <dbReference type="ARBA" id="ARBA00022490"/>
    </source>
</evidence>
<keyword evidence="20" id="KW-0227">DNA damage</keyword>
<dbReference type="GO" id="GO:0008289">
    <property type="term" value="F:lipid binding"/>
    <property type="evidence" value="ECO:0007669"/>
    <property type="project" value="UniProtKB-KW"/>
</dbReference>
<evidence type="ECO:0000313" key="46">
    <source>
        <dbReference type="Proteomes" id="UP000261680"/>
    </source>
</evidence>
<keyword evidence="35" id="KW-0539">Nucleus</keyword>
<evidence type="ECO:0000256" key="18">
    <source>
        <dbReference type="ARBA" id="ARBA00022723"/>
    </source>
</evidence>
<dbReference type="InterPro" id="IPR046906">
    <property type="entry name" value="Mab-21_HhH/H2TH-like"/>
</dbReference>
<comment type="catalytic activity">
    <reaction evidence="38">
        <text>GTP + ATP = 2',3'-cGAMP + 2 diphosphate</text>
        <dbReference type="Rhea" id="RHEA:42064"/>
        <dbReference type="ChEBI" id="CHEBI:30616"/>
        <dbReference type="ChEBI" id="CHEBI:33019"/>
        <dbReference type="ChEBI" id="CHEBI:37565"/>
        <dbReference type="ChEBI" id="CHEBI:143093"/>
        <dbReference type="EC" id="2.7.7.86"/>
    </reaction>
    <physiologicalReaction direction="left-to-right" evidence="38">
        <dbReference type="Rhea" id="RHEA:42065"/>
    </physiologicalReaction>
</comment>
<dbReference type="Pfam" id="PF20266">
    <property type="entry name" value="Mab-21_C"/>
    <property type="match status" value="1"/>
</dbReference>
<evidence type="ECO:0000256" key="7">
    <source>
        <dbReference type="ARBA" id="ARBA00004514"/>
    </source>
</evidence>
<evidence type="ECO:0000256" key="3">
    <source>
        <dbReference type="ARBA" id="ARBA00001947"/>
    </source>
</evidence>
<dbReference type="GO" id="GO:0071360">
    <property type="term" value="P:cellular response to exogenous dsRNA"/>
    <property type="evidence" value="ECO:0007669"/>
    <property type="project" value="TreeGrafter"/>
</dbReference>
<evidence type="ECO:0000256" key="30">
    <source>
        <dbReference type="ARBA" id="ARBA00023125"/>
    </source>
</evidence>
<dbReference type="EC" id="2.7.7.86" evidence="41"/>
<dbReference type="GeneID" id="103657480"/>
<evidence type="ECO:0000256" key="33">
    <source>
        <dbReference type="ARBA" id="ARBA00023139"/>
    </source>
</evidence>
<evidence type="ECO:0000256" key="24">
    <source>
        <dbReference type="ARBA" id="ARBA00022842"/>
    </source>
</evidence>
<dbReference type="GO" id="GO:0035861">
    <property type="term" value="C:site of double-strand break"/>
    <property type="evidence" value="ECO:0007669"/>
    <property type="project" value="TreeGrafter"/>
</dbReference>
<evidence type="ECO:0000256" key="8">
    <source>
        <dbReference type="ARBA" id="ARBA00008307"/>
    </source>
</evidence>
<comment type="catalytic activity">
    <reaction evidence="40">
        <text>pppGp(2'-5')A = 2',3'-cGAMP + diphosphate</text>
        <dbReference type="Rhea" id="RHEA:23924"/>
        <dbReference type="ChEBI" id="CHEBI:33019"/>
        <dbReference type="ChEBI" id="CHEBI:78318"/>
        <dbReference type="ChEBI" id="CHEBI:143093"/>
    </reaction>
    <physiologicalReaction direction="left-to-right" evidence="40">
        <dbReference type="Rhea" id="RHEA:23925"/>
    </physiologicalReaction>
</comment>
<evidence type="ECO:0000256" key="15">
    <source>
        <dbReference type="ARBA" id="ARBA00022588"/>
    </source>
</evidence>
<evidence type="ECO:0000256" key="41">
    <source>
        <dbReference type="ARBA" id="ARBA00066494"/>
    </source>
</evidence>
<keyword evidence="10" id="KW-1003">Cell membrane</keyword>
<keyword evidence="33" id="KW-0564">Palmitate</keyword>
<comment type="similarity">
    <text evidence="8">Belongs to the mab-21 family.</text>
</comment>
<evidence type="ECO:0000259" key="45">
    <source>
        <dbReference type="Pfam" id="PF20266"/>
    </source>
</evidence>
<dbReference type="GO" id="GO:0038001">
    <property type="term" value="P:paracrine signaling"/>
    <property type="evidence" value="ECO:0007669"/>
    <property type="project" value="TreeGrafter"/>
</dbReference>
<dbReference type="GO" id="GO:0032481">
    <property type="term" value="P:positive regulation of type I interferon production"/>
    <property type="evidence" value="ECO:0007669"/>
    <property type="project" value="UniProtKB-ARBA"/>
</dbReference>
<evidence type="ECO:0000256" key="39">
    <source>
        <dbReference type="ARBA" id="ARBA00051027"/>
    </source>
</evidence>
<dbReference type="GO" id="GO:0061501">
    <property type="term" value="F:2',3'-cyclic GMP-AMP synthase activity"/>
    <property type="evidence" value="ECO:0007669"/>
    <property type="project" value="UniProtKB-EC"/>
</dbReference>
<evidence type="ECO:0000256" key="32">
    <source>
        <dbReference type="ARBA" id="ARBA00023136"/>
    </source>
</evidence>
<proteinExistence type="inferred from homology"/>
<keyword evidence="22" id="KW-0862">Zinc</keyword>
<keyword evidence="30" id="KW-0238">DNA-binding</keyword>
<dbReference type="Pfam" id="PF03281">
    <property type="entry name" value="Mab-21"/>
    <property type="match status" value="1"/>
</dbReference>
<keyword evidence="19" id="KW-0547">Nucleotide-binding</keyword>
<dbReference type="GO" id="GO:0006281">
    <property type="term" value="P:DNA repair"/>
    <property type="evidence" value="ECO:0007669"/>
    <property type="project" value="UniProtKB-KW"/>
</dbReference>
<keyword evidence="14" id="KW-0597">Phosphoprotein</keyword>
<dbReference type="GO" id="GO:0140896">
    <property type="term" value="P:cGAS/STING signaling pathway"/>
    <property type="evidence" value="ECO:0007669"/>
    <property type="project" value="UniProtKB-ARBA"/>
</dbReference>
<evidence type="ECO:0000256" key="31">
    <source>
        <dbReference type="ARBA" id="ARBA00023134"/>
    </source>
</evidence>
<comment type="subcellular location">
    <subcellularLocation>
        <location evidence="5">Cell membrane</location>
        <topology evidence="5">Peripheral membrane protein</topology>
    </subcellularLocation>
    <subcellularLocation>
        <location evidence="6">Chromosome</location>
    </subcellularLocation>
    <subcellularLocation>
        <location evidence="7">Cytoplasm</location>
        <location evidence="7">Cytosol</location>
    </subcellularLocation>
    <subcellularLocation>
        <location evidence="4">Nucleus</location>
    </subcellularLocation>
</comment>
<evidence type="ECO:0000256" key="14">
    <source>
        <dbReference type="ARBA" id="ARBA00022553"/>
    </source>
</evidence>
<evidence type="ECO:0000256" key="34">
    <source>
        <dbReference type="ARBA" id="ARBA00023204"/>
    </source>
</evidence>
<evidence type="ECO:0000256" key="2">
    <source>
        <dbReference type="ARBA" id="ARBA00001946"/>
    </source>
</evidence>
<feature type="domain" description="Mab-21-like HhH/H2TH-like" evidence="45">
    <location>
        <begin position="405"/>
        <end position="508"/>
    </location>
</feature>
<keyword evidence="15" id="KW-0399">Innate immunity</keyword>
<keyword evidence="46" id="KW-1185">Reference proteome</keyword>
<dbReference type="InterPro" id="IPR046903">
    <property type="entry name" value="Mab-21-like_nuc_Trfase"/>
</dbReference>
<name>A0A384BLH1_URSMA</name>
<evidence type="ECO:0000256" key="22">
    <source>
        <dbReference type="ARBA" id="ARBA00022833"/>
    </source>
</evidence>
<evidence type="ECO:0000256" key="29">
    <source>
        <dbReference type="ARBA" id="ARBA00023121"/>
    </source>
</evidence>
<comment type="cofactor">
    <cofactor evidence="2">
        <name>Mg(2+)</name>
        <dbReference type="ChEBI" id="CHEBI:18420"/>
    </cofactor>
</comment>
<dbReference type="GO" id="GO:0031491">
    <property type="term" value="F:nucleosome binding"/>
    <property type="evidence" value="ECO:0007669"/>
    <property type="project" value="UniProtKB-ARBA"/>
</dbReference>
<keyword evidence="16" id="KW-0808">Transferase</keyword>
<evidence type="ECO:0000313" key="47">
    <source>
        <dbReference type="RefSeq" id="XP_008683129.2"/>
    </source>
</evidence>
<evidence type="ECO:0000256" key="5">
    <source>
        <dbReference type="ARBA" id="ARBA00004202"/>
    </source>
</evidence>
<keyword evidence="27" id="KW-0007">Acetylation</keyword>
<reference evidence="47" key="1">
    <citation type="submission" date="2025-08" db="UniProtKB">
        <authorList>
            <consortium name="RefSeq"/>
        </authorList>
    </citation>
    <scope>IDENTIFICATION</scope>
    <source>
        <tissue evidence="47">Whole blood</tissue>
    </source>
</reference>
<dbReference type="GO" id="GO:0042803">
    <property type="term" value="F:protein homodimerization activity"/>
    <property type="evidence" value="ECO:0007669"/>
    <property type="project" value="UniProtKB-ARBA"/>
</dbReference>
<evidence type="ECO:0000256" key="25">
    <source>
        <dbReference type="ARBA" id="ARBA00022843"/>
    </source>
</evidence>
<dbReference type="Gene3D" id="3.30.460.90">
    <property type="match status" value="1"/>
</dbReference>
<dbReference type="GO" id="GO:0003690">
    <property type="term" value="F:double-stranded DNA binding"/>
    <property type="evidence" value="ECO:0007669"/>
    <property type="project" value="TreeGrafter"/>
</dbReference>
<dbReference type="GO" id="GO:2000042">
    <property type="term" value="P:negative regulation of double-strand break repair via homologous recombination"/>
    <property type="evidence" value="ECO:0007669"/>
    <property type="project" value="UniProtKB-ARBA"/>
</dbReference>
<dbReference type="Proteomes" id="UP000261680">
    <property type="component" value="Unplaced"/>
</dbReference>
<evidence type="ECO:0000256" key="11">
    <source>
        <dbReference type="ARBA" id="ARBA00022481"/>
    </source>
</evidence>
<dbReference type="AlphaFoldDB" id="A0A384BLH1"/>
<evidence type="ECO:0000256" key="38">
    <source>
        <dbReference type="ARBA" id="ARBA00050833"/>
    </source>
</evidence>
<accession>A0A384BLH1</accession>
<keyword evidence="13" id="KW-1017">Isopeptide bond</keyword>
<protein>
    <recommendedName>
        <fullName evidence="37">Cyclic GMP-AMP synthase</fullName>
        <ecNumber evidence="41">2.7.7.86</ecNumber>
    </recommendedName>
    <alternativeName>
        <fullName evidence="42">2'3'-cGAMP synthase</fullName>
    </alternativeName>
</protein>
<keyword evidence="29" id="KW-0446">Lipid-binding</keyword>
<dbReference type="PANTHER" id="PTHR10656">
    <property type="entry name" value="CELL FATE DETERMINING PROTEIN MAB21-RELATED"/>
    <property type="match status" value="1"/>
</dbReference>
<keyword evidence="28" id="KW-0051">Antiviral defense</keyword>
<keyword evidence="17" id="KW-0548">Nucleotidyltransferase</keyword>
<evidence type="ECO:0000256" key="21">
    <source>
        <dbReference type="ARBA" id="ARBA00022765"/>
    </source>
</evidence>
<evidence type="ECO:0000256" key="4">
    <source>
        <dbReference type="ARBA" id="ARBA00004123"/>
    </source>
</evidence>
<comment type="cofactor">
    <cofactor evidence="1">
        <name>Mn(2+)</name>
        <dbReference type="ChEBI" id="CHEBI:29035"/>
    </cofactor>
</comment>
<dbReference type="GO" id="GO:0002230">
    <property type="term" value="P:positive regulation of defense response to virus by host"/>
    <property type="evidence" value="ECO:0007669"/>
    <property type="project" value="TreeGrafter"/>
</dbReference>
<dbReference type="OrthoDB" id="6054650at2759"/>
<evidence type="ECO:0000256" key="35">
    <source>
        <dbReference type="ARBA" id="ARBA00023242"/>
    </source>
</evidence>
<organism evidence="46 47">
    <name type="scientific">Ursus maritimus</name>
    <name type="common">Polar bear</name>
    <name type="synonym">Thalarctos maritimus</name>
    <dbReference type="NCBI Taxonomy" id="29073"/>
    <lineage>
        <taxon>Eukaryota</taxon>
        <taxon>Metazoa</taxon>
        <taxon>Chordata</taxon>
        <taxon>Craniata</taxon>
        <taxon>Vertebrata</taxon>
        <taxon>Euteleostomi</taxon>
        <taxon>Mammalia</taxon>
        <taxon>Eutheria</taxon>
        <taxon>Laurasiatheria</taxon>
        <taxon>Carnivora</taxon>
        <taxon>Caniformia</taxon>
        <taxon>Ursidae</taxon>
        <taxon>Ursus</taxon>
    </lineage>
</organism>
<evidence type="ECO:0000256" key="10">
    <source>
        <dbReference type="ARBA" id="ARBA00022475"/>
    </source>
</evidence>
<keyword evidence="11" id="KW-0488">Methylation</keyword>
<keyword evidence="36" id="KW-0449">Lipoprotein</keyword>
<evidence type="ECO:0000256" key="26">
    <source>
        <dbReference type="ARBA" id="ARBA00022859"/>
    </source>
</evidence>
<sequence>MDPRRGKATRTTSRAGAATPRVLAQGVKGPRADPSEHPAALGAAGPKAQKCGPVGASGSRRKKSAPSSPERPQVRARTTRAKRAPLGAEDVVEGLAVPAEKMAPPAAPGPPLPRTGSRRERGARAAGEQRALPEPTEVSGLGPLVPASSLRRRGAAPGAWKPRAVLEKLRLRRQEISEAAEVVNRVVDHLLRRLQSCESEFEGVSLLRTGSYYEHVKISAPNEFDIMFKLEVPRIQLEEYCNSGAYYFVKFKRNPKGNPLSQFLEDEILSASKMLLKFRKIIKEEIKNIQDTDVIMEKKKRGSPAVTLLIRKPKEISVDIILALESKSSWPASTQEGLPISQWLGTKVKTSLRRQPFYLVPKHAKEGNGFQEETWRLSFSHIEKDLLKSHGHSKTCCETDGVKCCRKDCLKLMKYLLEQLKTKFGPRKELDKFCSYHVKTAFFHVCTQDPQDSQWHTRDLELCFDNCVTYFLECLKDEQLQHYFIPGFNLFSRDQIDKISKEFLSQLIEYERNNGFPVFHEF</sequence>
<dbReference type="KEGG" id="umr:103657480"/>
<dbReference type="PANTHER" id="PTHR10656:SF35">
    <property type="entry name" value="CYCLIC GMP-AMP SYNTHASE"/>
    <property type="match status" value="1"/>
</dbReference>
<evidence type="ECO:0000256" key="42">
    <source>
        <dbReference type="ARBA" id="ARBA00075176"/>
    </source>
</evidence>
<dbReference type="GO" id="GO:0005886">
    <property type="term" value="C:plasma membrane"/>
    <property type="evidence" value="ECO:0007669"/>
    <property type="project" value="UniProtKB-SubCell"/>
</dbReference>
<evidence type="ECO:0000256" key="19">
    <source>
        <dbReference type="ARBA" id="ARBA00022741"/>
    </source>
</evidence>
<keyword evidence="34" id="KW-0234">DNA repair</keyword>
<dbReference type="RefSeq" id="XP_008683129.2">
    <property type="nucleotide sequence ID" value="XM_008684907.2"/>
</dbReference>
<keyword evidence="12" id="KW-0963">Cytoplasm</keyword>
<evidence type="ECO:0000256" key="16">
    <source>
        <dbReference type="ARBA" id="ARBA00022679"/>
    </source>
</evidence>
<dbReference type="FunFam" id="3.30.460.90:FF:000005">
    <property type="entry name" value="Cyclic GMP-AMP synthase"/>
    <property type="match status" value="1"/>
</dbReference>
<evidence type="ECO:0000256" key="36">
    <source>
        <dbReference type="ARBA" id="ARBA00023288"/>
    </source>
</evidence>
<dbReference type="FunFam" id="1.10.1410.40:FF:000007">
    <property type="entry name" value="Cyclic GMP-AMP synthase"/>
    <property type="match status" value="1"/>
</dbReference>
<dbReference type="GO" id="GO:0005524">
    <property type="term" value="F:ATP binding"/>
    <property type="evidence" value="ECO:0007669"/>
    <property type="project" value="UniProtKB-KW"/>
</dbReference>
<dbReference type="CTD" id="115004"/>
<feature type="compositionally biased region" description="Low complexity" evidence="43">
    <location>
        <begin position="9"/>
        <end position="19"/>
    </location>
</feature>
<comment type="cofactor">
    <cofactor evidence="3">
        <name>Zn(2+)</name>
        <dbReference type="ChEBI" id="CHEBI:29105"/>
    </cofactor>
</comment>
<dbReference type="GO" id="GO:0051607">
    <property type="term" value="P:defense response to virus"/>
    <property type="evidence" value="ECO:0007669"/>
    <property type="project" value="UniProtKB-KW"/>
</dbReference>
<dbReference type="GO" id="GO:0045087">
    <property type="term" value="P:innate immune response"/>
    <property type="evidence" value="ECO:0007669"/>
    <property type="project" value="UniProtKB-KW"/>
</dbReference>
<evidence type="ECO:0000256" key="1">
    <source>
        <dbReference type="ARBA" id="ARBA00001936"/>
    </source>
</evidence>
<evidence type="ECO:0000256" key="40">
    <source>
        <dbReference type="ARBA" id="ARBA00051277"/>
    </source>
</evidence>
<evidence type="ECO:0000256" key="43">
    <source>
        <dbReference type="SAM" id="MobiDB-lite"/>
    </source>
</evidence>
<evidence type="ECO:0000256" key="13">
    <source>
        <dbReference type="ARBA" id="ARBA00022499"/>
    </source>
</evidence>
<evidence type="ECO:0000256" key="17">
    <source>
        <dbReference type="ARBA" id="ARBA00022695"/>
    </source>
</evidence>
<dbReference type="Gene3D" id="1.10.1410.40">
    <property type="match status" value="1"/>
</dbReference>
<keyword evidence="26" id="KW-0391">Immunity</keyword>
<dbReference type="GO" id="GO:0005634">
    <property type="term" value="C:nucleus"/>
    <property type="evidence" value="ECO:0007669"/>
    <property type="project" value="UniProtKB-SubCell"/>
</dbReference>
<feature type="domain" description="Mab-21-like nucleotidyltransferase" evidence="44">
    <location>
        <begin position="212"/>
        <end position="388"/>
    </location>
</feature>
<evidence type="ECO:0000256" key="28">
    <source>
        <dbReference type="ARBA" id="ARBA00023118"/>
    </source>
</evidence>
<feature type="region of interest" description="Disordered" evidence="43">
    <location>
        <begin position="1"/>
        <end position="153"/>
    </location>
</feature>
<comment type="catalytic activity">
    <reaction evidence="39">
        <text>GTP + ATP = pppGp(2'-5')A + diphosphate</text>
        <dbReference type="Rhea" id="RHEA:23748"/>
        <dbReference type="ChEBI" id="CHEBI:30616"/>
        <dbReference type="ChEBI" id="CHEBI:33019"/>
        <dbReference type="ChEBI" id="CHEBI:37565"/>
        <dbReference type="ChEBI" id="CHEBI:78318"/>
    </reaction>
    <physiologicalReaction direction="left-to-right" evidence="39">
        <dbReference type="Rhea" id="RHEA:23749"/>
    </physiologicalReaction>
</comment>
<dbReference type="GO" id="GO:0140693">
    <property type="term" value="F:molecular condensate scaffold activity"/>
    <property type="evidence" value="ECO:0007669"/>
    <property type="project" value="UniProtKB-ARBA"/>
</dbReference>